<accession>A0A4C1ST28</accession>
<proteinExistence type="predicted"/>
<dbReference type="EMBL" id="BGZK01000016">
    <property type="protein sequence ID" value="GBP05094.1"/>
    <property type="molecule type" value="Genomic_DNA"/>
</dbReference>
<gene>
    <name evidence="1" type="ORF">EVAR_3425_1</name>
</gene>
<comment type="caution">
    <text evidence="1">The sequence shown here is derived from an EMBL/GenBank/DDBJ whole genome shotgun (WGS) entry which is preliminary data.</text>
</comment>
<name>A0A4C1ST28_EUMVA</name>
<dbReference type="AlphaFoldDB" id="A0A4C1ST28"/>
<keyword evidence="2" id="KW-1185">Reference proteome</keyword>
<protein>
    <submittedName>
        <fullName evidence="1">Uncharacterized protein</fullName>
    </submittedName>
</protein>
<sequence length="182" mass="20075">MLLCKGNKNNFDSGAPIVTAPVCAAHFAHRGGAALLRAATHVVRIPLRNFDFQCRFVIAASPYKSTDQPNACSSFPFEVFLQFECRIEIPKRNSGYAWPPLRREVVVHAPAKARRPRPTGAGGGTPLLRRCFVVHVGWAPTARQSFYIILKGLDLEPSTVEYITVESNKVMATSEAKSEDFS</sequence>
<evidence type="ECO:0000313" key="1">
    <source>
        <dbReference type="EMBL" id="GBP05094.1"/>
    </source>
</evidence>
<organism evidence="1 2">
    <name type="scientific">Eumeta variegata</name>
    <name type="common">Bagworm moth</name>
    <name type="synonym">Eumeta japonica</name>
    <dbReference type="NCBI Taxonomy" id="151549"/>
    <lineage>
        <taxon>Eukaryota</taxon>
        <taxon>Metazoa</taxon>
        <taxon>Ecdysozoa</taxon>
        <taxon>Arthropoda</taxon>
        <taxon>Hexapoda</taxon>
        <taxon>Insecta</taxon>
        <taxon>Pterygota</taxon>
        <taxon>Neoptera</taxon>
        <taxon>Endopterygota</taxon>
        <taxon>Lepidoptera</taxon>
        <taxon>Glossata</taxon>
        <taxon>Ditrysia</taxon>
        <taxon>Tineoidea</taxon>
        <taxon>Psychidae</taxon>
        <taxon>Oiketicinae</taxon>
        <taxon>Eumeta</taxon>
    </lineage>
</organism>
<reference evidence="1 2" key="1">
    <citation type="journal article" date="2019" name="Commun. Biol.">
        <title>The bagworm genome reveals a unique fibroin gene that provides high tensile strength.</title>
        <authorList>
            <person name="Kono N."/>
            <person name="Nakamura H."/>
            <person name="Ohtoshi R."/>
            <person name="Tomita M."/>
            <person name="Numata K."/>
            <person name="Arakawa K."/>
        </authorList>
    </citation>
    <scope>NUCLEOTIDE SEQUENCE [LARGE SCALE GENOMIC DNA]</scope>
</reference>
<evidence type="ECO:0000313" key="2">
    <source>
        <dbReference type="Proteomes" id="UP000299102"/>
    </source>
</evidence>
<dbReference type="Proteomes" id="UP000299102">
    <property type="component" value="Unassembled WGS sequence"/>
</dbReference>